<dbReference type="GO" id="GO:0019031">
    <property type="term" value="C:viral envelope"/>
    <property type="evidence" value="ECO:0007669"/>
    <property type="project" value="UniProtKB-KW"/>
</dbReference>
<keyword evidence="5" id="KW-1162">Viral penetration into host cytoplasm</keyword>
<reference evidence="19 20" key="1">
    <citation type="submission" date="2013-09" db="EMBL/GenBank/DDBJ databases">
        <authorList>
            <person name="Sundararajan A."/>
        </authorList>
    </citation>
    <scope>NUCLEOTIDE SEQUENCE [LARGE SCALE GENOMIC DNA]</scope>
    <source>
        <strain evidence="19">CIDMTR</strain>
    </source>
</reference>
<evidence type="ECO:0000256" key="7">
    <source>
        <dbReference type="ARBA" id="ARBA00022729"/>
    </source>
</evidence>
<evidence type="ECO:0000256" key="2">
    <source>
        <dbReference type="ARBA" id="ARBA00022506"/>
    </source>
</evidence>
<feature type="transmembrane region" description="Helical" evidence="17">
    <location>
        <begin position="702"/>
        <end position="720"/>
    </location>
</feature>
<evidence type="ECO:0000256" key="1">
    <source>
        <dbReference type="ARBA" id="ARBA00004563"/>
    </source>
</evidence>
<keyword evidence="6 17" id="KW-0812">Transmembrane</keyword>
<evidence type="ECO:0000256" key="10">
    <source>
        <dbReference type="ARBA" id="ARBA00022879"/>
    </source>
</evidence>
<evidence type="ECO:0000256" key="5">
    <source>
        <dbReference type="ARBA" id="ARBA00022595"/>
    </source>
</evidence>
<keyword evidence="11" id="KW-0730">Sialic acid</keyword>
<dbReference type="Proteomes" id="UP000163196">
    <property type="component" value="Genome"/>
</dbReference>
<keyword evidence="12 17" id="KW-1133">Transmembrane helix</keyword>
<keyword evidence="10" id="KW-0261">Viral envelope protein</keyword>
<keyword evidence="7" id="KW-0732">Signal</keyword>
<keyword evidence="15" id="KW-0325">Glycoprotein</keyword>
<name>U6H8E6_9BETA</name>
<comment type="subcellular location">
    <subcellularLocation>
        <location evidence="1">Virion membrane</location>
        <topology evidence="1">Single-pass type I membrane protein</topology>
    </subcellularLocation>
</comment>
<dbReference type="GO" id="GO:0019064">
    <property type="term" value="P:fusion of virus membrane with host plasma membrane"/>
    <property type="evidence" value="ECO:0007669"/>
    <property type="project" value="UniProtKB-KW"/>
</dbReference>
<keyword evidence="3" id="KW-1032">Host cell membrane</keyword>
<accession>U6H8E6</accession>
<evidence type="ECO:0000256" key="3">
    <source>
        <dbReference type="ARBA" id="ARBA00022511"/>
    </source>
</evidence>
<dbReference type="InterPro" id="IPR003493">
    <property type="entry name" value="Herpes_gH"/>
</dbReference>
<feature type="domain" description="Herpesvirus glycoprotein H C-terminal" evidence="18">
    <location>
        <begin position="553"/>
        <end position="691"/>
    </location>
</feature>
<evidence type="ECO:0000256" key="16">
    <source>
        <dbReference type="ARBA" id="ARBA00023296"/>
    </source>
</evidence>
<dbReference type="InterPro" id="IPR035305">
    <property type="entry name" value="Herpes_glycoH_C"/>
</dbReference>
<evidence type="ECO:0000259" key="18">
    <source>
        <dbReference type="Pfam" id="PF17488"/>
    </source>
</evidence>
<evidence type="ECO:0000256" key="8">
    <source>
        <dbReference type="ARBA" id="ARBA00022844"/>
    </source>
</evidence>
<dbReference type="HAMAP" id="MF_04033">
    <property type="entry name" value="HSV_GH"/>
    <property type="match status" value="1"/>
</dbReference>
<proteinExistence type="inferred from homology"/>
<evidence type="ECO:0000256" key="11">
    <source>
        <dbReference type="ARBA" id="ARBA00022981"/>
    </source>
</evidence>
<dbReference type="GO" id="GO:0055036">
    <property type="term" value="C:virion membrane"/>
    <property type="evidence" value="ECO:0007669"/>
    <property type="project" value="UniProtKB-SubCell"/>
</dbReference>
<evidence type="ECO:0000256" key="4">
    <source>
        <dbReference type="ARBA" id="ARBA00022521"/>
    </source>
</evidence>
<keyword evidence="14 17" id="KW-0472">Membrane</keyword>
<evidence type="ECO:0000256" key="14">
    <source>
        <dbReference type="ARBA" id="ARBA00023136"/>
    </source>
</evidence>
<evidence type="ECO:0000313" key="20">
    <source>
        <dbReference type="Proteomes" id="UP000163196"/>
    </source>
</evidence>
<reference evidence="19 20" key="2">
    <citation type="submission" date="2013-11" db="EMBL/GenBank/DDBJ databases">
        <title>Genome sequence of a novel, newly isolated strain of guinea pig cytomegalovirus: CIDMTR strain.</title>
        <authorList>
            <person name="Schleiss M.R."/>
            <person name="Hernandez-Alvarado N."/>
            <person name="Ramaraj T."/>
            <person name="Crow J.A."/>
        </authorList>
    </citation>
    <scope>NUCLEOTIDE SEQUENCE [LARGE SCALE GENOMIC DNA]</scope>
    <source>
        <strain evidence="19">CIDMTR</strain>
    </source>
</reference>
<organism evidence="19 20">
    <name type="scientific">Caviid herpesvirus 2 str. CIDMTR</name>
    <dbReference type="NCBI Taxonomy" id="1415526"/>
    <lineage>
        <taxon>Viruses</taxon>
        <taxon>Duplodnaviria</taxon>
        <taxon>Heunggongvirae</taxon>
        <taxon>Peploviricota</taxon>
        <taxon>Herviviricetes</taxon>
        <taxon>Herpesvirales</taxon>
        <taxon>Orthoherpesviridae</taxon>
        <taxon>Betaherpesvirinae</taxon>
        <taxon>Quwivirus</taxon>
        <taxon>Quwivirus caviidbeta2</taxon>
    </lineage>
</organism>
<keyword evidence="13" id="KW-1039">Host endosome</keyword>
<dbReference type="EMBL" id="HG531783">
    <property type="protein sequence ID" value="CDI95411.1"/>
    <property type="molecule type" value="Genomic_DNA"/>
</dbReference>
<keyword evidence="2" id="KW-1168">Fusion of virus membrane with host membrane</keyword>
<keyword evidence="16" id="KW-1160">Virus entry into host cell</keyword>
<evidence type="ECO:0000256" key="15">
    <source>
        <dbReference type="ARBA" id="ARBA00023180"/>
    </source>
</evidence>
<evidence type="ECO:0000256" key="9">
    <source>
        <dbReference type="ARBA" id="ARBA00022870"/>
    </source>
</evidence>
<dbReference type="InterPro" id="IPR038172">
    <property type="entry name" value="Herpes_glycoH_C_sf"/>
</dbReference>
<evidence type="ECO:0000256" key="12">
    <source>
        <dbReference type="ARBA" id="ARBA00022989"/>
    </source>
</evidence>
<evidence type="ECO:0000256" key="6">
    <source>
        <dbReference type="ARBA" id="ARBA00022692"/>
    </source>
</evidence>
<keyword evidence="9" id="KW-1043">Host membrane</keyword>
<evidence type="ECO:0000313" key="19">
    <source>
        <dbReference type="EMBL" id="CDI95411.1"/>
    </source>
</evidence>
<keyword evidence="8" id="KW-0946">Virion</keyword>
<sequence length="726" mass="82476">MSPAARFTVISCLVVSLITPSETSFSSWTYPDVNWTKSSLNMTCLNNHTGQRSLTTEGLISFNFYEAPKTVRTYQVPKCIFMTTISKSIMQSVDLFESLESYKLRYYSYIIVPVHAAFQIFIHELRTDLVPSTEELNVRADDTLPNITVWRTRSGSYVIPLLDVVTPEFEDCNLFSNHTVVFDMKIPCSRELYLHQLGAHRFTIALTFTPNFFVLNIQTTRRSHTTEDDEDTLLIFGDIQEIDVKAPYSKPVLTLRQSSRDDLLIVAKTSTVTTIYPFIQTQGFLKEILSNNYLDFDRVYTEFSRLVTHNMMNGLCDAPPDNRTVSMVFSYAILIRALYHTANMTARLEDVTLRYVKLTLARTFLQQCFNIEPRYMRFPMIDGAVSVFLKLIRNSRDVDRAIKLSLTFALIFGNNTNLTEERDIENALYEMKSIHRAGLVSPLSPRQRNLLYMMAYVMHHTAAFPDIRREMLAMQTSLCSPQELYNWAPHVSSAGLTMQEMFTPCSGSGRRDYSEARIAEIVQLNPLTTKTPADLYRILAHFDRSNLTNFPALSCISHLSGYVAVTLKDVTYVVSSNVILKGTSYPVTNLAVDKTMIVTVSPAQQPCEQTEVAHATRSIPIVKNITIGNDCEYCKSAIMEYDEVNGLSNIVYLADTADLVLVTNLDNRILASSPRTRYIMMTANGTLIEITSVIIDIRQTSIFMIMLYCSLGVLLLYGLYRLLHMI</sequence>
<dbReference type="Pfam" id="PF02489">
    <property type="entry name" value="Herpes_glycop_H"/>
    <property type="match status" value="1"/>
</dbReference>
<dbReference type="Gene3D" id="2.60.40.3190">
    <property type="entry name" value="Herpesvirus glycoprotein H, C-terminal domain"/>
    <property type="match status" value="1"/>
</dbReference>
<evidence type="ECO:0000256" key="17">
    <source>
        <dbReference type="SAM" id="Phobius"/>
    </source>
</evidence>
<dbReference type="Pfam" id="PF17488">
    <property type="entry name" value="Herpes_glycoH_C"/>
    <property type="match status" value="1"/>
</dbReference>
<protein>
    <submittedName>
        <fullName evidence="19">GP75</fullName>
    </submittedName>
</protein>
<keyword evidence="4" id="KW-1169">Fusion of virus membrane with host cell membrane</keyword>
<evidence type="ECO:0000256" key="13">
    <source>
        <dbReference type="ARBA" id="ARBA00023046"/>
    </source>
</evidence>
<dbReference type="GO" id="GO:0046718">
    <property type="term" value="P:symbiont entry into host cell"/>
    <property type="evidence" value="ECO:0007669"/>
    <property type="project" value="UniProtKB-KW"/>
</dbReference>